<organism evidence="3 4">
    <name type="scientific">Stichopus japonicus</name>
    <name type="common">Sea cucumber</name>
    <dbReference type="NCBI Taxonomy" id="307972"/>
    <lineage>
        <taxon>Eukaryota</taxon>
        <taxon>Metazoa</taxon>
        <taxon>Echinodermata</taxon>
        <taxon>Eleutherozoa</taxon>
        <taxon>Echinozoa</taxon>
        <taxon>Holothuroidea</taxon>
        <taxon>Aspidochirotacea</taxon>
        <taxon>Aspidochirotida</taxon>
        <taxon>Stichopodidae</taxon>
        <taxon>Apostichopus</taxon>
    </lineage>
</organism>
<dbReference type="InterPro" id="IPR050991">
    <property type="entry name" value="ECM_Regulatory_Proteins"/>
</dbReference>
<evidence type="ECO:0000313" key="4">
    <source>
        <dbReference type="Proteomes" id="UP000230750"/>
    </source>
</evidence>
<protein>
    <submittedName>
        <fullName evidence="3">Putative neogenin</fullName>
    </submittedName>
</protein>
<evidence type="ECO:0000259" key="2">
    <source>
        <dbReference type="PROSITE" id="PS50853"/>
    </source>
</evidence>
<dbReference type="InterPro" id="IPR036116">
    <property type="entry name" value="FN3_sf"/>
</dbReference>
<name>A0A2G8JHA4_STIJA</name>
<dbReference type="PROSITE" id="PS50853">
    <property type="entry name" value="FN3"/>
    <property type="match status" value="4"/>
</dbReference>
<dbReference type="OrthoDB" id="114660at2759"/>
<dbReference type="InterPro" id="IPR013783">
    <property type="entry name" value="Ig-like_fold"/>
</dbReference>
<feature type="domain" description="Fibronectin type-III" evidence="2">
    <location>
        <begin position="422"/>
        <end position="518"/>
    </location>
</feature>
<gene>
    <name evidence="3" type="ORF">BSL78_28029</name>
</gene>
<keyword evidence="1" id="KW-0677">Repeat</keyword>
<dbReference type="SUPFAM" id="SSF49265">
    <property type="entry name" value="Fibronectin type III"/>
    <property type="match status" value="3"/>
</dbReference>
<reference evidence="3 4" key="1">
    <citation type="journal article" date="2017" name="PLoS Biol.">
        <title>The sea cucumber genome provides insights into morphological evolution and visceral regeneration.</title>
        <authorList>
            <person name="Zhang X."/>
            <person name="Sun L."/>
            <person name="Yuan J."/>
            <person name="Sun Y."/>
            <person name="Gao Y."/>
            <person name="Zhang L."/>
            <person name="Li S."/>
            <person name="Dai H."/>
            <person name="Hamel J.F."/>
            <person name="Liu C."/>
            <person name="Yu Y."/>
            <person name="Liu S."/>
            <person name="Lin W."/>
            <person name="Guo K."/>
            <person name="Jin S."/>
            <person name="Xu P."/>
            <person name="Storey K.B."/>
            <person name="Huan P."/>
            <person name="Zhang T."/>
            <person name="Zhou Y."/>
            <person name="Zhang J."/>
            <person name="Lin C."/>
            <person name="Li X."/>
            <person name="Xing L."/>
            <person name="Huo D."/>
            <person name="Sun M."/>
            <person name="Wang L."/>
            <person name="Mercier A."/>
            <person name="Li F."/>
            <person name="Yang H."/>
            <person name="Xiang J."/>
        </authorList>
    </citation>
    <scope>NUCLEOTIDE SEQUENCE [LARGE SCALE GENOMIC DNA]</scope>
    <source>
        <strain evidence="3">Shaxun</strain>
        <tissue evidence="3">Muscle</tissue>
    </source>
</reference>
<dbReference type="STRING" id="307972.A0A2G8JHA4"/>
<dbReference type="FunFam" id="2.60.40.10:FF:000028">
    <property type="entry name" value="Neuronal cell adhesion molecule"/>
    <property type="match status" value="1"/>
</dbReference>
<dbReference type="EMBL" id="MRZV01001976">
    <property type="protein sequence ID" value="PIK35144.1"/>
    <property type="molecule type" value="Genomic_DNA"/>
</dbReference>
<evidence type="ECO:0000313" key="3">
    <source>
        <dbReference type="EMBL" id="PIK35144.1"/>
    </source>
</evidence>
<evidence type="ECO:0000256" key="1">
    <source>
        <dbReference type="ARBA" id="ARBA00022737"/>
    </source>
</evidence>
<dbReference type="SMART" id="SM00060">
    <property type="entry name" value="FN3"/>
    <property type="match status" value="4"/>
</dbReference>
<dbReference type="Gene3D" id="2.60.40.10">
    <property type="entry name" value="Immunoglobulins"/>
    <property type="match status" value="4"/>
</dbReference>
<feature type="domain" description="Fibronectin type-III" evidence="2">
    <location>
        <begin position="66"/>
        <end position="157"/>
    </location>
</feature>
<dbReference type="PRINTS" id="PR00014">
    <property type="entry name" value="FNTYPEIII"/>
</dbReference>
<feature type="domain" description="Fibronectin type-III" evidence="2">
    <location>
        <begin position="171"/>
        <end position="265"/>
    </location>
</feature>
<dbReference type="CDD" id="cd00063">
    <property type="entry name" value="FN3"/>
    <property type="match status" value="4"/>
</dbReference>
<accession>A0A2G8JHA4</accession>
<dbReference type="PANTHER" id="PTHR46708:SF2">
    <property type="entry name" value="FIBRONECTIN TYPE-III DOMAIN-CONTAINING PROTEIN"/>
    <property type="match status" value="1"/>
</dbReference>
<sequence length="541" mass="60167">MEIKCLPRTQRNDLARARTCNAWTTSPMPWPIGYHAPWRAKGNARTFIALILLFHFSPSLQHWSLPPTFYKVAKQSAILEIQVEWAVVPANTLSDVQYYHINYVKIGGQRERDDRVFDTSVLLFQLRPFSVYEITVTAEGNSGSYEYALATAQTFEDVIDLSMEINIPSAPPKDVTLTAVSSTAIAVTWNPPQPNRQNGIITSYSLRYREVGSVFPQIVSTIADETSIILSGLSRDTSYEVRLAAATVNGTGPYTPWRQRKTLDEEPALSAKAINLRIIQSSKLTFFRASAPCCSFIIIRQPSITFAIITWAEPSEEEEADFEGYILSYGSTSPDEFDVTIEPTETFYNLTGLTPDTEYTVYLRSFNGLTDSVPISVFFTTQSKPMDDTTYTFSLAAVNDIGESEPILASTSTLPRPIELAIPSAPSSLSLSPSVTTVLVSWEMQEMESLDLDGFILSYGVISSEENLMLIDPDRTSIEIKKLRPSTTYKFKLVSYNDIGAVASTNTIFLGCGTIDNFSNGIVDSSCSRINCCHRLQNQLR</sequence>
<dbReference type="Pfam" id="PF00041">
    <property type="entry name" value="fn3"/>
    <property type="match status" value="3"/>
</dbReference>
<feature type="domain" description="Fibronectin type-III" evidence="2">
    <location>
        <begin position="292"/>
        <end position="386"/>
    </location>
</feature>
<comment type="caution">
    <text evidence="3">The sequence shown here is derived from an EMBL/GenBank/DDBJ whole genome shotgun (WGS) entry which is preliminary data.</text>
</comment>
<dbReference type="Proteomes" id="UP000230750">
    <property type="component" value="Unassembled WGS sequence"/>
</dbReference>
<dbReference type="PANTHER" id="PTHR46708">
    <property type="entry name" value="TENASCIN"/>
    <property type="match status" value="1"/>
</dbReference>
<dbReference type="InterPro" id="IPR003961">
    <property type="entry name" value="FN3_dom"/>
</dbReference>
<keyword evidence="4" id="KW-1185">Reference proteome</keyword>
<dbReference type="AlphaFoldDB" id="A0A2G8JHA4"/>
<proteinExistence type="predicted"/>